<proteinExistence type="predicted"/>
<dbReference type="PIRSF" id="PIRSF000429">
    <property type="entry name" value="Ac-CoA_Ac_transf"/>
    <property type="match status" value="1"/>
</dbReference>
<sequence length="376" mass="39638">MTTSNFSAGRDVAIVGFAQTKHVRAADTLSEVELIQPVIAEVMDQVDLDHHGFDFYCSGSSDYLAGQAFSFVMTLDAIGAWPPVAESHVEMDGAWALYEAYLKIRSGHADTALVYGYGKSSPGDLPRVLSRMCEPYYTAPLWPTSVELAALQARACIEAGVTSEAEMAKVAARSRRSARNNPNAQLAWDGSAEDVLAGDYVANPLRRDDCAPITDGGAAIVLASPERAAELCSRPAWITGLDHRIDAHALGVRDLTRAPSARLAAEGAGVGDGPVDVAELHTCFTHHEAILRNELGLADDVVVNPSGGPLAANPMMAAGMIRIGEVANRIFDGSANRGVAHATGGHLMQHNLVAVLSADQPSAGQSSTSNQPEGSR</sequence>
<dbReference type="EMBL" id="JADJZA010000001">
    <property type="protein sequence ID" value="MBK9295753.1"/>
    <property type="molecule type" value="Genomic_DNA"/>
</dbReference>
<protein>
    <submittedName>
        <fullName evidence="1">Thiolase domain-containing protein</fullName>
    </submittedName>
</protein>
<dbReference type="PANTHER" id="PTHR42870">
    <property type="entry name" value="ACETYL-COA C-ACETYLTRANSFERASE"/>
    <property type="match status" value="1"/>
</dbReference>
<organism evidence="1 2">
    <name type="scientific">Candidatus Neomicrothrix subdominans</name>
    <dbReference type="NCBI Taxonomy" id="2954438"/>
    <lineage>
        <taxon>Bacteria</taxon>
        <taxon>Bacillati</taxon>
        <taxon>Actinomycetota</taxon>
        <taxon>Acidimicrobiia</taxon>
        <taxon>Acidimicrobiales</taxon>
        <taxon>Microthrixaceae</taxon>
        <taxon>Candidatus Neomicrothrix</taxon>
    </lineage>
</organism>
<dbReference type="SUPFAM" id="SSF53901">
    <property type="entry name" value="Thiolase-like"/>
    <property type="match status" value="2"/>
</dbReference>
<gene>
    <name evidence="1" type="ORF">IPN02_02515</name>
</gene>
<dbReference type="InterPro" id="IPR016039">
    <property type="entry name" value="Thiolase-like"/>
</dbReference>
<dbReference type="Gene3D" id="3.40.47.10">
    <property type="match status" value="1"/>
</dbReference>
<dbReference type="GO" id="GO:0016747">
    <property type="term" value="F:acyltransferase activity, transferring groups other than amino-acyl groups"/>
    <property type="evidence" value="ECO:0007669"/>
    <property type="project" value="InterPro"/>
</dbReference>
<evidence type="ECO:0000313" key="1">
    <source>
        <dbReference type="EMBL" id="MBK9295753.1"/>
    </source>
</evidence>
<dbReference type="CDD" id="cd00829">
    <property type="entry name" value="SCP-x_thiolase"/>
    <property type="match status" value="1"/>
</dbReference>
<evidence type="ECO:0000313" key="2">
    <source>
        <dbReference type="Proteomes" id="UP000727993"/>
    </source>
</evidence>
<name>A0A936TC24_9ACTN</name>
<dbReference type="InterPro" id="IPR002155">
    <property type="entry name" value="Thiolase"/>
</dbReference>
<dbReference type="PANTHER" id="PTHR42870:SF1">
    <property type="entry name" value="NON-SPECIFIC LIPID-TRANSFER PROTEIN-LIKE 2"/>
    <property type="match status" value="1"/>
</dbReference>
<dbReference type="NCBIfam" id="NF005924">
    <property type="entry name" value="PRK07937.1"/>
    <property type="match status" value="1"/>
</dbReference>
<dbReference type="AlphaFoldDB" id="A0A936TC24"/>
<accession>A0A936TC24</accession>
<dbReference type="Proteomes" id="UP000727993">
    <property type="component" value="Unassembled WGS sequence"/>
</dbReference>
<comment type="caution">
    <text evidence="1">The sequence shown here is derived from an EMBL/GenBank/DDBJ whole genome shotgun (WGS) entry which is preliminary data.</text>
</comment>
<reference evidence="1 2" key="1">
    <citation type="submission" date="2020-10" db="EMBL/GenBank/DDBJ databases">
        <title>Connecting structure to function with the recovery of over 1000 high-quality activated sludge metagenome-assembled genomes encoding full-length rRNA genes using long-read sequencing.</title>
        <authorList>
            <person name="Singleton C.M."/>
            <person name="Petriglieri F."/>
            <person name="Kristensen J.M."/>
            <person name="Kirkegaard R.H."/>
            <person name="Michaelsen T.Y."/>
            <person name="Andersen M.H."/>
            <person name="Karst S.M."/>
            <person name="Dueholm M.S."/>
            <person name="Nielsen P.H."/>
            <person name="Albertsen M."/>
        </authorList>
    </citation>
    <scope>NUCLEOTIDE SEQUENCE [LARGE SCALE GENOMIC DNA]</scope>
    <source>
        <strain evidence="1">Lyne_18-Q3-R50-59_MAXAC.006</strain>
    </source>
</reference>